<dbReference type="EMBL" id="JACASV010000138">
    <property type="protein sequence ID" value="NWJ44190.1"/>
    <property type="molecule type" value="Genomic_DNA"/>
</dbReference>
<evidence type="ECO:0000313" key="2">
    <source>
        <dbReference type="Proteomes" id="UP000523105"/>
    </source>
</evidence>
<comment type="caution">
    <text evidence="1">The sequence shown here is derived from an EMBL/GenBank/DDBJ whole genome shotgun (WGS) entry which is preliminary data.</text>
</comment>
<accession>A0A7K4MRH3</accession>
<reference evidence="1 2" key="1">
    <citation type="journal article" date="2019" name="Environ. Microbiol.">
        <title>Genomics insights into ecotype formation of ammonia-oxidizing archaea in the deep ocean.</title>
        <authorList>
            <person name="Wang Y."/>
            <person name="Huang J.M."/>
            <person name="Cui G.J."/>
            <person name="Nunoura T."/>
            <person name="Takaki Y."/>
            <person name="Li W.L."/>
            <person name="Li J."/>
            <person name="Gao Z.M."/>
            <person name="Takai K."/>
            <person name="Zhang A.Q."/>
            <person name="Stepanauskas R."/>
        </authorList>
    </citation>
    <scope>NUCLEOTIDE SEQUENCE [LARGE SCALE GENOMIC DNA]</scope>
    <source>
        <strain evidence="1 2">L15b</strain>
    </source>
</reference>
<sequence>MTISLDDSSGINLMETIGHGIRYAFDDDELTLIPGDEFIYETCSEGKVQIPV</sequence>
<gene>
    <name evidence="1" type="ORF">HX837_08350</name>
</gene>
<organism evidence="1 2">
    <name type="scientific">Marine Group I thaumarchaeote</name>
    <dbReference type="NCBI Taxonomy" id="2511932"/>
    <lineage>
        <taxon>Archaea</taxon>
        <taxon>Nitrososphaerota</taxon>
        <taxon>Marine Group I</taxon>
    </lineage>
</organism>
<feature type="non-terminal residue" evidence="1">
    <location>
        <position position="52"/>
    </location>
</feature>
<dbReference type="Proteomes" id="UP000523105">
    <property type="component" value="Unassembled WGS sequence"/>
</dbReference>
<name>A0A7K4MRH3_9ARCH</name>
<proteinExistence type="predicted"/>
<protein>
    <submittedName>
        <fullName evidence="1">Uncharacterized protein</fullName>
    </submittedName>
</protein>
<evidence type="ECO:0000313" key="1">
    <source>
        <dbReference type="EMBL" id="NWJ44190.1"/>
    </source>
</evidence>
<dbReference type="AlphaFoldDB" id="A0A7K4MRH3"/>